<name>A0ACB7Z8E0_9ERIC</name>
<dbReference type="EMBL" id="CM037154">
    <property type="protein sequence ID" value="KAH7861662.1"/>
    <property type="molecule type" value="Genomic_DNA"/>
</dbReference>
<comment type="caution">
    <text evidence="1">The sequence shown here is derived from an EMBL/GenBank/DDBJ whole genome shotgun (WGS) entry which is preliminary data.</text>
</comment>
<protein>
    <submittedName>
        <fullName evidence="1">Uncharacterized protein</fullName>
    </submittedName>
</protein>
<evidence type="ECO:0000313" key="2">
    <source>
        <dbReference type="Proteomes" id="UP000828048"/>
    </source>
</evidence>
<keyword evidence="2" id="KW-1185">Reference proteome</keyword>
<reference evidence="1 2" key="1">
    <citation type="journal article" date="2021" name="Hortic Res">
        <title>High-quality reference genome and annotation aids understanding of berry development for evergreen blueberry (Vaccinium darrowii).</title>
        <authorList>
            <person name="Yu J."/>
            <person name="Hulse-Kemp A.M."/>
            <person name="Babiker E."/>
            <person name="Staton M."/>
        </authorList>
    </citation>
    <scope>NUCLEOTIDE SEQUENCE [LARGE SCALE GENOMIC DNA]</scope>
    <source>
        <strain evidence="2">cv. NJ 8807/NJ 8810</strain>
        <tissue evidence="1">Young leaf</tissue>
    </source>
</reference>
<accession>A0ACB7Z8E0</accession>
<evidence type="ECO:0000313" key="1">
    <source>
        <dbReference type="EMBL" id="KAH7861662.1"/>
    </source>
</evidence>
<gene>
    <name evidence="1" type="ORF">Vadar_029052</name>
</gene>
<dbReference type="Proteomes" id="UP000828048">
    <property type="component" value="Chromosome 4"/>
</dbReference>
<organism evidence="1 2">
    <name type="scientific">Vaccinium darrowii</name>
    <dbReference type="NCBI Taxonomy" id="229202"/>
    <lineage>
        <taxon>Eukaryota</taxon>
        <taxon>Viridiplantae</taxon>
        <taxon>Streptophyta</taxon>
        <taxon>Embryophyta</taxon>
        <taxon>Tracheophyta</taxon>
        <taxon>Spermatophyta</taxon>
        <taxon>Magnoliopsida</taxon>
        <taxon>eudicotyledons</taxon>
        <taxon>Gunneridae</taxon>
        <taxon>Pentapetalae</taxon>
        <taxon>asterids</taxon>
        <taxon>Ericales</taxon>
        <taxon>Ericaceae</taxon>
        <taxon>Vaccinioideae</taxon>
        <taxon>Vaccinieae</taxon>
        <taxon>Vaccinium</taxon>
    </lineage>
</organism>
<proteinExistence type="predicted"/>
<sequence length="110" mass="12025">MAAAIMAPIGLPMLVPEFRRASAPGLLPQTDEDIVTCWTPVIKTHGCITQMYESLCKNAFSSIGPACCRAITDIKQTCWPRMFPFHPDFPPLVRGHCADFLGFGKPETSG</sequence>